<comment type="caution">
    <text evidence="1">The sequence shown here is derived from an EMBL/GenBank/DDBJ whole genome shotgun (WGS) entry which is preliminary data.</text>
</comment>
<dbReference type="EMBL" id="CASHSV030000615">
    <property type="protein sequence ID" value="CAJ2668998.1"/>
    <property type="molecule type" value="Genomic_DNA"/>
</dbReference>
<gene>
    <name evidence="1" type="ORF">MILVUS5_LOCUS33285</name>
</gene>
<sequence length="356" mass="40183">MAPELVNSDDGKNRDSAAGKKHEDDVSNVKETKITPNPAYHLSSSDNPGTPLADSMVMAWIINSTDPSLHGSISHASTTKDVWLDLEERFAQTNAPRIHQLWRTLCLMQKQSDVTVTEFYTQFKSILDELDELQPLPECSCGTSKLLIQREEDRRVHLFLGGFDNEEYAHVKATILNSEPMPSLRRVFNHIQREESRLAAEKEREVKVESGAAFHSSKGHKLKDKCDHCGKMGHIKARCFEIYGYPANWETRRTRAQYARGKQGEQSIAHMARAEEGIRKENAEASSRGLALHGMYKEASNMAVQNELRSNIVPQQDDEEETILQDHRKEIERTLTHDATDDGIEESGGEEVQSEG</sequence>
<name>A0ACB0LHV2_TRIPR</name>
<reference evidence="1" key="1">
    <citation type="submission" date="2023-10" db="EMBL/GenBank/DDBJ databases">
        <authorList>
            <person name="Rodriguez Cubillos JULIANA M."/>
            <person name="De Vega J."/>
        </authorList>
    </citation>
    <scope>NUCLEOTIDE SEQUENCE</scope>
</reference>
<organism evidence="1 2">
    <name type="scientific">Trifolium pratense</name>
    <name type="common">Red clover</name>
    <dbReference type="NCBI Taxonomy" id="57577"/>
    <lineage>
        <taxon>Eukaryota</taxon>
        <taxon>Viridiplantae</taxon>
        <taxon>Streptophyta</taxon>
        <taxon>Embryophyta</taxon>
        <taxon>Tracheophyta</taxon>
        <taxon>Spermatophyta</taxon>
        <taxon>Magnoliopsida</taxon>
        <taxon>eudicotyledons</taxon>
        <taxon>Gunneridae</taxon>
        <taxon>Pentapetalae</taxon>
        <taxon>rosids</taxon>
        <taxon>fabids</taxon>
        <taxon>Fabales</taxon>
        <taxon>Fabaceae</taxon>
        <taxon>Papilionoideae</taxon>
        <taxon>50 kb inversion clade</taxon>
        <taxon>NPAAA clade</taxon>
        <taxon>Hologalegina</taxon>
        <taxon>IRL clade</taxon>
        <taxon>Trifolieae</taxon>
        <taxon>Trifolium</taxon>
    </lineage>
</organism>
<accession>A0ACB0LHV2</accession>
<proteinExistence type="predicted"/>
<keyword evidence="2" id="KW-1185">Reference proteome</keyword>
<dbReference type="Proteomes" id="UP001177021">
    <property type="component" value="Unassembled WGS sequence"/>
</dbReference>
<evidence type="ECO:0000313" key="1">
    <source>
        <dbReference type="EMBL" id="CAJ2668998.1"/>
    </source>
</evidence>
<evidence type="ECO:0000313" key="2">
    <source>
        <dbReference type="Proteomes" id="UP001177021"/>
    </source>
</evidence>
<protein>
    <submittedName>
        <fullName evidence="1">Uncharacterized protein</fullName>
    </submittedName>
</protein>